<evidence type="ECO:0000256" key="1">
    <source>
        <dbReference type="ARBA" id="ARBA00004141"/>
    </source>
</evidence>
<dbReference type="Proteomes" id="UP000199473">
    <property type="component" value="Unassembled WGS sequence"/>
</dbReference>
<name>A0A1I4CLP6_9PROT</name>
<proteinExistence type="inferred from homology"/>
<feature type="transmembrane region" description="Helical" evidence="6">
    <location>
        <begin position="135"/>
        <end position="157"/>
    </location>
</feature>
<evidence type="ECO:0000256" key="4">
    <source>
        <dbReference type="ARBA" id="ARBA00022989"/>
    </source>
</evidence>
<comment type="similarity">
    <text evidence="2">Belongs to the EamA transporter family.</text>
</comment>
<protein>
    <submittedName>
        <fullName evidence="8">Permease of the drug/metabolite transporter (DMT) superfamily</fullName>
    </submittedName>
</protein>
<evidence type="ECO:0000256" key="2">
    <source>
        <dbReference type="ARBA" id="ARBA00007362"/>
    </source>
</evidence>
<evidence type="ECO:0000256" key="6">
    <source>
        <dbReference type="SAM" id="Phobius"/>
    </source>
</evidence>
<feature type="transmembrane region" description="Helical" evidence="6">
    <location>
        <begin position="280"/>
        <end position="298"/>
    </location>
</feature>
<feature type="transmembrane region" description="Helical" evidence="6">
    <location>
        <begin position="47"/>
        <end position="67"/>
    </location>
</feature>
<accession>A0A1I4CLP6</accession>
<feature type="transmembrane region" description="Helical" evidence="6">
    <location>
        <begin position="163"/>
        <end position="182"/>
    </location>
</feature>
<dbReference type="GO" id="GO:0016020">
    <property type="term" value="C:membrane"/>
    <property type="evidence" value="ECO:0007669"/>
    <property type="project" value="UniProtKB-SubCell"/>
</dbReference>
<dbReference type="AlphaFoldDB" id="A0A1I4CLP6"/>
<sequence length="307" mass="30969">MGYGEGSAFPMTPLTGPALWWRLLVIGGLWGSSFPLLRLVAMEMSPFALAACRGGFAALGVLAFLAVTGQLRGGGWGVWRAALVLGTCNGWVPNLLTALALDSIEAAPAALIHAATPLQVALMAAVLLPGDRPGWRGLAGLLVGFVGIAVLLGPAAINGNASFTGGLLILLSGASYAAGTLYARMARPGASGQLVLGQQVVSGLVAALLSIPFSGTGAYDQPAWVFGVLAVLGILASAIPLTMFLRLLTKARVTDAAMVGYIQPPFAAGVGALLLGEWPALGVVAGGLIVLAGVWLATSRPAARAPA</sequence>
<keyword evidence="4 6" id="KW-1133">Transmembrane helix</keyword>
<dbReference type="STRING" id="1123062.SAMN02745775_1083"/>
<evidence type="ECO:0000256" key="3">
    <source>
        <dbReference type="ARBA" id="ARBA00022692"/>
    </source>
</evidence>
<evidence type="ECO:0000313" key="9">
    <source>
        <dbReference type="Proteomes" id="UP000199473"/>
    </source>
</evidence>
<dbReference type="Pfam" id="PF00892">
    <property type="entry name" value="EamA"/>
    <property type="match status" value="2"/>
</dbReference>
<feature type="transmembrane region" description="Helical" evidence="6">
    <location>
        <begin position="256"/>
        <end position="274"/>
    </location>
</feature>
<dbReference type="SUPFAM" id="SSF103481">
    <property type="entry name" value="Multidrug resistance efflux transporter EmrE"/>
    <property type="match status" value="2"/>
</dbReference>
<dbReference type="InterPro" id="IPR000620">
    <property type="entry name" value="EamA_dom"/>
</dbReference>
<evidence type="ECO:0000256" key="5">
    <source>
        <dbReference type="ARBA" id="ARBA00023136"/>
    </source>
</evidence>
<feature type="domain" description="EamA" evidence="7">
    <location>
        <begin position="165"/>
        <end position="297"/>
    </location>
</feature>
<keyword evidence="5 6" id="KW-0472">Membrane</keyword>
<gene>
    <name evidence="8" type="ORF">SAMN02745775_1083</name>
</gene>
<dbReference type="PANTHER" id="PTHR32322">
    <property type="entry name" value="INNER MEMBRANE TRANSPORTER"/>
    <property type="match status" value="1"/>
</dbReference>
<feature type="transmembrane region" description="Helical" evidence="6">
    <location>
        <begin position="106"/>
        <end position="128"/>
    </location>
</feature>
<dbReference type="PANTHER" id="PTHR32322:SF2">
    <property type="entry name" value="EAMA DOMAIN-CONTAINING PROTEIN"/>
    <property type="match status" value="1"/>
</dbReference>
<reference evidence="8 9" key="1">
    <citation type="submission" date="2016-10" db="EMBL/GenBank/DDBJ databases">
        <authorList>
            <person name="de Groot N.N."/>
        </authorList>
    </citation>
    <scope>NUCLEOTIDE SEQUENCE [LARGE SCALE GENOMIC DNA]</scope>
    <source>
        <strain evidence="8 9">DSM 19981</strain>
    </source>
</reference>
<organism evidence="8 9">
    <name type="scientific">Falsiroseomonas stagni DSM 19981</name>
    <dbReference type="NCBI Taxonomy" id="1123062"/>
    <lineage>
        <taxon>Bacteria</taxon>
        <taxon>Pseudomonadati</taxon>
        <taxon>Pseudomonadota</taxon>
        <taxon>Alphaproteobacteria</taxon>
        <taxon>Acetobacterales</taxon>
        <taxon>Roseomonadaceae</taxon>
        <taxon>Falsiroseomonas</taxon>
    </lineage>
</organism>
<dbReference type="EMBL" id="FOSQ01000008">
    <property type="protein sequence ID" value="SFK82168.1"/>
    <property type="molecule type" value="Genomic_DNA"/>
</dbReference>
<evidence type="ECO:0000313" key="8">
    <source>
        <dbReference type="EMBL" id="SFK82168.1"/>
    </source>
</evidence>
<comment type="subcellular location">
    <subcellularLocation>
        <location evidence="1">Membrane</location>
        <topology evidence="1">Multi-pass membrane protein</topology>
    </subcellularLocation>
</comment>
<keyword evidence="3 6" id="KW-0812">Transmembrane</keyword>
<feature type="transmembrane region" description="Helical" evidence="6">
    <location>
        <begin position="20"/>
        <end position="40"/>
    </location>
</feature>
<dbReference type="InterPro" id="IPR050638">
    <property type="entry name" value="AA-Vitamin_Transporters"/>
</dbReference>
<dbReference type="InterPro" id="IPR037185">
    <property type="entry name" value="EmrE-like"/>
</dbReference>
<keyword evidence="9" id="KW-1185">Reference proteome</keyword>
<feature type="transmembrane region" description="Helical" evidence="6">
    <location>
        <begin position="223"/>
        <end position="244"/>
    </location>
</feature>
<feature type="domain" description="EamA" evidence="7">
    <location>
        <begin position="26"/>
        <end position="152"/>
    </location>
</feature>
<feature type="transmembrane region" description="Helical" evidence="6">
    <location>
        <begin position="194"/>
        <end position="211"/>
    </location>
</feature>
<dbReference type="OrthoDB" id="9810556at2"/>
<evidence type="ECO:0000259" key="7">
    <source>
        <dbReference type="Pfam" id="PF00892"/>
    </source>
</evidence>